<organism evidence="4 5">
    <name type="scientific">Bacteriovorax antarcticus</name>
    <dbReference type="NCBI Taxonomy" id="3088717"/>
    <lineage>
        <taxon>Bacteria</taxon>
        <taxon>Pseudomonadati</taxon>
        <taxon>Bdellovibrionota</taxon>
        <taxon>Bacteriovoracia</taxon>
        <taxon>Bacteriovoracales</taxon>
        <taxon>Bacteriovoracaceae</taxon>
        <taxon>Bacteriovorax</taxon>
    </lineage>
</organism>
<evidence type="ECO:0000256" key="2">
    <source>
        <dbReference type="SAM" id="SignalP"/>
    </source>
</evidence>
<reference evidence="4 5" key="1">
    <citation type="submission" date="2023-11" db="EMBL/GenBank/DDBJ databases">
        <title>A Novel Polar Bacteriovorax (B. antarcticus) Isolated from the Biocrust in Antarctica.</title>
        <authorList>
            <person name="Mun W."/>
            <person name="Choi S.Y."/>
            <person name="Mitchell R.J."/>
        </authorList>
    </citation>
    <scope>NUCLEOTIDE SEQUENCE [LARGE SCALE GENOMIC DNA]</scope>
    <source>
        <strain evidence="4 5">PP10</strain>
    </source>
</reference>
<feature type="signal peptide" evidence="2">
    <location>
        <begin position="1"/>
        <end position="23"/>
    </location>
</feature>
<dbReference type="Proteomes" id="UP001302274">
    <property type="component" value="Unassembled WGS sequence"/>
</dbReference>
<dbReference type="Gene3D" id="3.90.70.10">
    <property type="entry name" value="Cysteine proteinases"/>
    <property type="match status" value="1"/>
</dbReference>
<keyword evidence="5" id="KW-1185">Reference proteome</keyword>
<feature type="domain" description="Peptidase C1A papain C-terminal" evidence="3">
    <location>
        <begin position="56"/>
        <end position="296"/>
    </location>
</feature>
<feature type="chain" id="PRO_5045883612" evidence="2">
    <location>
        <begin position="24"/>
        <end position="446"/>
    </location>
</feature>
<dbReference type="InterPro" id="IPR013128">
    <property type="entry name" value="Peptidase_C1A"/>
</dbReference>
<comment type="caution">
    <text evidence="4">The sequence shown here is derived from an EMBL/GenBank/DDBJ whole genome shotgun (WGS) entry which is preliminary data.</text>
</comment>
<dbReference type="EMBL" id="JAYGJQ010000002">
    <property type="protein sequence ID" value="MEA9357021.1"/>
    <property type="molecule type" value="Genomic_DNA"/>
</dbReference>
<evidence type="ECO:0000313" key="5">
    <source>
        <dbReference type="Proteomes" id="UP001302274"/>
    </source>
</evidence>
<gene>
    <name evidence="4" type="ORF">SHI21_12425</name>
</gene>
<accession>A0ABU5VVF1</accession>
<dbReference type="RefSeq" id="WP_323576915.1">
    <property type="nucleotide sequence ID" value="NZ_JAYGJQ010000002.1"/>
</dbReference>
<keyword evidence="2" id="KW-0732">Signal</keyword>
<name>A0ABU5VVF1_9BACT</name>
<dbReference type="CDD" id="cd02619">
    <property type="entry name" value="Peptidase_C1"/>
    <property type="match status" value="1"/>
</dbReference>
<protein>
    <submittedName>
        <fullName evidence="4">C1 family peptidase</fullName>
    </submittedName>
</protein>
<dbReference type="Pfam" id="PF00112">
    <property type="entry name" value="Peptidase_C1"/>
    <property type="match status" value="1"/>
</dbReference>
<dbReference type="PANTHER" id="PTHR12411">
    <property type="entry name" value="CYSTEINE PROTEASE FAMILY C1-RELATED"/>
    <property type="match status" value="1"/>
</dbReference>
<sequence length="446" mass="49297">MKTFSFLIIAMVFTLQSCGQKQAAPVASSAKNKIVLGAFNDMTTLSSYNEEALGDFPRMVDFSQKMTSVKNQGHRGTCTFFAATALLEAAIKIDKGIDVNLSEEYSIYSTKYQGHYDDVEASHISVNLQAAKRGGILLEKDFSYRPNWFEKGNPCEGIQDNEDTPMHCFVHTPPKAALNKVIPGDSIKTGFIRKNTNEIIKYLATNERPLSISLPVNYSGWSDDGSVTYTEEMRQACLQLPASCGAHSVILTGYNLDEKVFYFKNSWGNDWGIAGFGKLSFDMVDRYVDGYLYYAKIDGDMAIPSDAQVDNLNVVSLAVKPALTESDIDLDINLAITEANGHYIEVHSFLGFNIVLSEGVLAPQFFPIYDSQYQYIYAMGNSSTLDFSGHQDGTISMPENILLAPNVHEAFSSTLYRPALTTKVVLYTDTSLAPIELLEVTTPLSK</sequence>
<comment type="similarity">
    <text evidence="1">Belongs to the peptidase C1 family.</text>
</comment>
<dbReference type="InterPro" id="IPR000668">
    <property type="entry name" value="Peptidase_C1A_C"/>
</dbReference>
<evidence type="ECO:0000256" key="1">
    <source>
        <dbReference type="ARBA" id="ARBA00008455"/>
    </source>
</evidence>
<evidence type="ECO:0000313" key="4">
    <source>
        <dbReference type="EMBL" id="MEA9357021.1"/>
    </source>
</evidence>
<dbReference type="PROSITE" id="PS51257">
    <property type="entry name" value="PROKAR_LIPOPROTEIN"/>
    <property type="match status" value="1"/>
</dbReference>
<proteinExistence type="inferred from homology"/>
<dbReference type="SUPFAM" id="SSF54001">
    <property type="entry name" value="Cysteine proteinases"/>
    <property type="match status" value="1"/>
</dbReference>
<dbReference type="InterPro" id="IPR038765">
    <property type="entry name" value="Papain-like_cys_pep_sf"/>
</dbReference>
<evidence type="ECO:0000259" key="3">
    <source>
        <dbReference type="SMART" id="SM00645"/>
    </source>
</evidence>
<dbReference type="SMART" id="SM00645">
    <property type="entry name" value="Pept_C1"/>
    <property type="match status" value="1"/>
</dbReference>